<dbReference type="InterPro" id="IPR056125">
    <property type="entry name" value="DUF7708"/>
</dbReference>
<gene>
    <name evidence="3" type="ORF">B0I35DRAFT_442341</name>
</gene>
<accession>A0A8K0SI11</accession>
<name>A0A8K0SI11_9HYPO</name>
<protein>
    <recommendedName>
        <fullName evidence="2">DUF7708 domain-containing protein</fullName>
    </recommendedName>
</protein>
<proteinExistence type="predicted"/>
<evidence type="ECO:0000259" key="2">
    <source>
        <dbReference type="Pfam" id="PF24809"/>
    </source>
</evidence>
<dbReference type="EMBL" id="JAGPNK010000015">
    <property type="protein sequence ID" value="KAH7308642.1"/>
    <property type="molecule type" value="Genomic_DNA"/>
</dbReference>
<feature type="domain" description="DUF7708" evidence="2">
    <location>
        <begin position="68"/>
        <end position="228"/>
    </location>
</feature>
<evidence type="ECO:0000313" key="3">
    <source>
        <dbReference type="EMBL" id="KAH7308642.1"/>
    </source>
</evidence>
<dbReference type="Pfam" id="PF24809">
    <property type="entry name" value="DUF7708"/>
    <property type="match status" value="1"/>
</dbReference>
<reference evidence="3" key="1">
    <citation type="journal article" date="2021" name="Nat. Commun.">
        <title>Genetic determinants of endophytism in the Arabidopsis root mycobiome.</title>
        <authorList>
            <person name="Mesny F."/>
            <person name="Miyauchi S."/>
            <person name="Thiergart T."/>
            <person name="Pickel B."/>
            <person name="Atanasova L."/>
            <person name="Karlsson M."/>
            <person name="Huettel B."/>
            <person name="Barry K.W."/>
            <person name="Haridas S."/>
            <person name="Chen C."/>
            <person name="Bauer D."/>
            <person name="Andreopoulos W."/>
            <person name="Pangilinan J."/>
            <person name="LaButti K."/>
            <person name="Riley R."/>
            <person name="Lipzen A."/>
            <person name="Clum A."/>
            <person name="Drula E."/>
            <person name="Henrissat B."/>
            <person name="Kohler A."/>
            <person name="Grigoriev I.V."/>
            <person name="Martin F.M."/>
            <person name="Hacquard S."/>
        </authorList>
    </citation>
    <scope>NUCLEOTIDE SEQUENCE</scope>
    <source>
        <strain evidence="3">MPI-CAGE-CH-0235</strain>
    </source>
</reference>
<dbReference type="Proteomes" id="UP000813444">
    <property type="component" value="Unassembled WGS sequence"/>
</dbReference>
<feature type="region of interest" description="Disordered" evidence="1">
    <location>
        <begin position="252"/>
        <end position="294"/>
    </location>
</feature>
<dbReference type="AlphaFoldDB" id="A0A8K0SI11"/>
<evidence type="ECO:0000313" key="4">
    <source>
        <dbReference type="Proteomes" id="UP000813444"/>
    </source>
</evidence>
<comment type="caution">
    <text evidence="3">The sequence shown here is derived from an EMBL/GenBank/DDBJ whole genome shotgun (WGS) entry which is preliminary data.</text>
</comment>
<keyword evidence="4" id="KW-1185">Reference proteome</keyword>
<organism evidence="3 4">
    <name type="scientific">Stachybotrys elegans</name>
    <dbReference type="NCBI Taxonomy" id="80388"/>
    <lineage>
        <taxon>Eukaryota</taxon>
        <taxon>Fungi</taxon>
        <taxon>Dikarya</taxon>
        <taxon>Ascomycota</taxon>
        <taxon>Pezizomycotina</taxon>
        <taxon>Sordariomycetes</taxon>
        <taxon>Hypocreomycetidae</taxon>
        <taxon>Hypocreales</taxon>
        <taxon>Stachybotryaceae</taxon>
        <taxon>Stachybotrys</taxon>
    </lineage>
</organism>
<sequence length="294" mass="33866">MDSHHSHRVDSISIFQEACDRFQSSLSDRQRQQFKRFPDATSMLRSIEAEVKHHPVHKSLLTLCCKKISALSEKLSPFFKVIDILVSSHAEFAAIAWGSVRLVFMLGTNYAEFLERVCELFEAMAMKLPAYQEYYDNINAVVRRRGSQAPSRLLKGMGYIYADLIQFCYDICQIFSRQRSKFLFLRGSFVHSLSRSLFSPFDVRYDSLLRRWDQHQKLVELEMELLANKEQTDTLLKVESMLGQFIIEGGVRTEQNRSSPEEQRPRANQASSSVLDPPSHMVGSIRSHTESKAT</sequence>
<evidence type="ECO:0000256" key="1">
    <source>
        <dbReference type="SAM" id="MobiDB-lite"/>
    </source>
</evidence>
<dbReference type="OrthoDB" id="4772757at2759"/>